<dbReference type="InterPro" id="IPR001012">
    <property type="entry name" value="UBX_dom"/>
</dbReference>
<evidence type="ECO:0000313" key="4">
    <source>
        <dbReference type="Proteomes" id="UP001046870"/>
    </source>
</evidence>
<dbReference type="GO" id="GO:0005634">
    <property type="term" value="C:nucleus"/>
    <property type="evidence" value="ECO:0007669"/>
    <property type="project" value="TreeGrafter"/>
</dbReference>
<comment type="caution">
    <text evidence="3">The sequence shown here is derived from an EMBL/GenBank/DDBJ whole genome shotgun (WGS) entry which is preliminary data.</text>
</comment>
<dbReference type="GO" id="GO:0005737">
    <property type="term" value="C:cytoplasm"/>
    <property type="evidence" value="ECO:0007669"/>
    <property type="project" value="TreeGrafter"/>
</dbReference>
<feature type="compositionally biased region" description="Basic residues" evidence="1">
    <location>
        <begin position="131"/>
        <end position="142"/>
    </location>
</feature>
<dbReference type="Proteomes" id="UP001046870">
    <property type="component" value="Chromosome 19"/>
</dbReference>
<feature type="compositionally biased region" description="Basic and acidic residues" evidence="1">
    <location>
        <begin position="143"/>
        <end position="167"/>
    </location>
</feature>
<dbReference type="GO" id="GO:0012506">
    <property type="term" value="C:vesicle membrane"/>
    <property type="evidence" value="ECO:0007669"/>
    <property type="project" value="TreeGrafter"/>
</dbReference>
<keyword evidence="4" id="KW-1185">Reference proteome</keyword>
<dbReference type="PANTHER" id="PTHR46467">
    <property type="entry name" value="TETHER CONTAINING UBX DOMAIN FOR GLUT4"/>
    <property type="match status" value="1"/>
</dbReference>
<accession>A0A9D3PH36</accession>
<feature type="compositionally biased region" description="Basic residues" evidence="1">
    <location>
        <begin position="51"/>
        <end position="66"/>
    </location>
</feature>
<dbReference type="InterPro" id="IPR029071">
    <property type="entry name" value="Ubiquitin-like_domsf"/>
</dbReference>
<feature type="compositionally biased region" description="Basic and acidic residues" evidence="1">
    <location>
        <begin position="36"/>
        <end position="45"/>
    </location>
</feature>
<feature type="region of interest" description="Disordered" evidence="1">
    <location>
        <begin position="342"/>
        <end position="412"/>
    </location>
</feature>
<dbReference type="EMBL" id="JAFDVH010000019">
    <property type="protein sequence ID" value="KAG7460197.1"/>
    <property type="molecule type" value="Genomic_DNA"/>
</dbReference>
<name>A0A9D3PH36_MEGAT</name>
<dbReference type="GO" id="GO:0042593">
    <property type="term" value="P:glucose homeostasis"/>
    <property type="evidence" value="ECO:0007669"/>
    <property type="project" value="TreeGrafter"/>
</dbReference>
<sequence length="412" mass="46237">MGLWPQHPDKTDLGTPLERPALFLSLTLALPPRTALVRDRRKTPNADRQMPRSKKKAVRKRGRPRRAKEPPGTSQGGSVEPETKTEPTRAPEPGHFLPFSGRGHRLGTLGANDRAGTAPPSCSSPSTSSPGHRRPPQAKRPKTSGDIERPASTSQEKEGVRGREEYLEPVDREPLVYHMDARVHRHGYSEDLPEDFFDITVDDIKKRFDQLRSERMAREEAPLMTQAQRMALMLKKMERYPKVTLRIQFPDRHILQGFFRPLETVDALRHFVRGHLADPQQCFNLFTAPPRHNLDDPTATLFQANLFPTALVYFSSDVQTDCYLQKQLLESRVSVLEAERARTRCTPGSLTPSSTSAVLEGPFPPPAASNTPANQQSTAARRPGLRTNSQAPNPLRTDPSKVPEWLKMPGKK</sequence>
<gene>
    <name evidence="3" type="ORF">MATL_G00218720</name>
</gene>
<dbReference type="CDD" id="cd16118">
    <property type="entry name" value="UBX2_UBXN9"/>
    <property type="match status" value="1"/>
</dbReference>
<dbReference type="Gene3D" id="3.10.20.90">
    <property type="entry name" value="Phosphatidylinositol 3-kinase Catalytic Subunit, Chain A, domain 1"/>
    <property type="match status" value="1"/>
</dbReference>
<dbReference type="SUPFAM" id="SSF54236">
    <property type="entry name" value="Ubiquitin-like"/>
    <property type="match status" value="1"/>
</dbReference>
<proteinExistence type="predicted"/>
<dbReference type="AlphaFoldDB" id="A0A9D3PH36"/>
<feature type="compositionally biased region" description="Polar residues" evidence="1">
    <location>
        <begin position="368"/>
        <end position="379"/>
    </location>
</feature>
<organism evidence="3 4">
    <name type="scientific">Megalops atlanticus</name>
    <name type="common">Tarpon</name>
    <name type="synonym">Clupea gigantea</name>
    <dbReference type="NCBI Taxonomy" id="7932"/>
    <lineage>
        <taxon>Eukaryota</taxon>
        <taxon>Metazoa</taxon>
        <taxon>Chordata</taxon>
        <taxon>Craniata</taxon>
        <taxon>Vertebrata</taxon>
        <taxon>Euteleostomi</taxon>
        <taxon>Actinopterygii</taxon>
        <taxon>Neopterygii</taxon>
        <taxon>Teleostei</taxon>
        <taxon>Elopiformes</taxon>
        <taxon>Megalopidae</taxon>
        <taxon>Megalops</taxon>
    </lineage>
</organism>
<dbReference type="PROSITE" id="PS50033">
    <property type="entry name" value="UBX"/>
    <property type="match status" value="1"/>
</dbReference>
<evidence type="ECO:0000259" key="2">
    <source>
        <dbReference type="PROSITE" id="PS50033"/>
    </source>
</evidence>
<feature type="domain" description="UBX" evidence="2">
    <location>
        <begin position="238"/>
        <end position="314"/>
    </location>
</feature>
<reference evidence="3" key="1">
    <citation type="submission" date="2021-01" db="EMBL/GenBank/DDBJ databases">
        <authorList>
            <person name="Zahm M."/>
            <person name="Roques C."/>
            <person name="Cabau C."/>
            <person name="Klopp C."/>
            <person name="Donnadieu C."/>
            <person name="Jouanno E."/>
            <person name="Lampietro C."/>
            <person name="Louis A."/>
            <person name="Herpin A."/>
            <person name="Echchiki A."/>
            <person name="Berthelot C."/>
            <person name="Parey E."/>
            <person name="Roest-Crollius H."/>
            <person name="Braasch I."/>
            <person name="Postlethwait J."/>
            <person name="Bobe J."/>
            <person name="Montfort J."/>
            <person name="Bouchez O."/>
            <person name="Begum T."/>
            <person name="Mejri S."/>
            <person name="Adams A."/>
            <person name="Chen W.-J."/>
            <person name="Guiguen Y."/>
        </authorList>
    </citation>
    <scope>NUCLEOTIDE SEQUENCE</scope>
    <source>
        <strain evidence="3">YG-15Mar2019-1</strain>
        <tissue evidence="3">Brain</tissue>
    </source>
</reference>
<dbReference type="GO" id="GO:0006886">
    <property type="term" value="P:intracellular protein transport"/>
    <property type="evidence" value="ECO:0007669"/>
    <property type="project" value="TreeGrafter"/>
</dbReference>
<feature type="region of interest" description="Disordered" evidence="1">
    <location>
        <begin position="32"/>
        <end position="167"/>
    </location>
</feature>
<protein>
    <recommendedName>
        <fullName evidence="2">UBX domain-containing protein</fullName>
    </recommendedName>
</protein>
<feature type="compositionally biased region" description="Polar residues" evidence="1">
    <location>
        <begin position="346"/>
        <end position="357"/>
    </location>
</feature>
<dbReference type="OrthoDB" id="440781at2759"/>
<dbReference type="PANTHER" id="PTHR46467:SF1">
    <property type="entry name" value="TETHER CONTAINING UBX DOMAIN FOR GLUT4"/>
    <property type="match status" value="1"/>
</dbReference>
<feature type="compositionally biased region" description="Low complexity" evidence="1">
    <location>
        <begin position="115"/>
        <end position="130"/>
    </location>
</feature>
<evidence type="ECO:0000313" key="3">
    <source>
        <dbReference type="EMBL" id="KAG7460197.1"/>
    </source>
</evidence>
<evidence type="ECO:0000256" key="1">
    <source>
        <dbReference type="SAM" id="MobiDB-lite"/>
    </source>
</evidence>
<dbReference type="Pfam" id="PF00789">
    <property type="entry name" value="UBX"/>
    <property type="match status" value="1"/>
</dbReference>